<dbReference type="PANTHER" id="PTHR43143">
    <property type="entry name" value="METALLOPHOSPHOESTERASE, CALCINEURIN SUPERFAMILY"/>
    <property type="match status" value="1"/>
</dbReference>
<protein>
    <recommendedName>
        <fullName evidence="2">Calcineurin-like phosphoesterase domain-containing protein</fullName>
    </recommendedName>
</protein>
<feature type="domain" description="Calcineurin-like phosphoesterase" evidence="2">
    <location>
        <begin position="30"/>
        <end position="275"/>
    </location>
</feature>
<dbReference type="RefSeq" id="WP_354089263.1">
    <property type="nucleotide sequence ID" value="NZ_JBEPTF010000003.1"/>
</dbReference>
<evidence type="ECO:0000259" key="2">
    <source>
        <dbReference type="Pfam" id="PF00149"/>
    </source>
</evidence>
<dbReference type="EMBL" id="JBEPTF010000003">
    <property type="protein sequence ID" value="MET4684293.1"/>
    <property type="molecule type" value="Genomic_DNA"/>
</dbReference>
<organism evidence="3 4">
    <name type="scientific">Brevundimonas faecalis</name>
    <dbReference type="NCBI Taxonomy" id="947378"/>
    <lineage>
        <taxon>Bacteria</taxon>
        <taxon>Pseudomonadati</taxon>
        <taxon>Pseudomonadota</taxon>
        <taxon>Alphaproteobacteria</taxon>
        <taxon>Caulobacterales</taxon>
        <taxon>Caulobacteraceae</taxon>
        <taxon>Brevundimonas</taxon>
    </lineage>
</organism>
<evidence type="ECO:0000313" key="4">
    <source>
        <dbReference type="Proteomes" id="UP001549313"/>
    </source>
</evidence>
<feature type="signal peptide" evidence="1">
    <location>
        <begin position="1"/>
        <end position="26"/>
    </location>
</feature>
<dbReference type="PANTHER" id="PTHR43143:SF5">
    <property type="entry name" value="SECRETED PROTEIN"/>
    <property type="match status" value="1"/>
</dbReference>
<feature type="chain" id="PRO_5047301182" description="Calcineurin-like phosphoesterase domain-containing protein" evidence="1">
    <location>
        <begin position="27"/>
        <end position="381"/>
    </location>
</feature>
<proteinExistence type="predicted"/>
<evidence type="ECO:0000313" key="3">
    <source>
        <dbReference type="EMBL" id="MET4684293.1"/>
    </source>
</evidence>
<accession>A0ABV2RCI5</accession>
<dbReference type="Pfam" id="PF00149">
    <property type="entry name" value="Metallophos"/>
    <property type="match status" value="1"/>
</dbReference>
<keyword evidence="4" id="KW-1185">Reference proteome</keyword>
<sequence length="381" mass="42089">MKMFKSLAAALALGAAVIGSAAPAWAEIFTIAVVSDTQNYSDVTLPQPRGADTFAQQMRYLVETREEKNLAFVTFVGDIVQHGDGQFQRPRPGAEGQFDRFDTREEWDIANRSISILSSSGLPFGMVLGNHDYDNYSWWIGDGPGASKPLAGGRAWTFYFGPQSRHFADKAWYGGASPNGLNSFQTFTAGGLSFLHLSLEMQPPQVTLDWAQGVIDAHPDAAVILTTHEWLKPDVQERSNGYDSYFAGADNLPPDQVWDRFVRKNPMIFMILSGHNYTRPVDGVSNGENLRIDRNDAGRPVYQLIQDYQGNTVGPDGLAGSANGGAGWLRFMAFDTEARVIRFYTYSTLLDRHAGRNGEATFGVAPERSEFELPFPPQLSR</sequence>
<reference evidence="3 4" key="1">
    <citation type="submission" date="2024-06" db="EMBL/GenBank/DDBJ databases">
        <title>Sorghum-associated microbial communities from plants grown in Nebraska, USA.</title>
        <authorList>
            <person name="Schachtman D."/>
        </authorList>
    </citation>
    <scope>NUCLEOTIDE SEQUENCE [LARGE SCALE GENOMIC DNA]</scope>
    <source>
        <strain evidence="3 4">2814</strain>
    </source>
</reference>
<dbReference type="SUPFAM" id="SSF56300">
    <property type="entry name" value="Metallo-dependent phosphatases"/>
    <property type="match status" value="1"/>
</dbReference>
<keyword evidence="1" id="KW-0732">Signal</keyword>
<dbReference type="Proteomes" id="UP001549313">
    <property type="component" value="Unassembled WGS sequence"/>
</dbReference>
<gene>
    <name evidence="3" type="ORF">ABIE19_002230</name>
</gene>
<dbReference type="Gene3D" id="3.60.21.10">
    <property type="match status" value="1"/>
</dbReference>
<dbReference type="InterPro" id="IPR051918">
    <property type="entry name" value="STPP_CPPED1"/>
</dbReference>
<name>A0ABV2RCI5_9CAUL</name>
<comment type="caution">
    <text evidence="3">The sequence shown here is derived from an EMBL/GenBank/DDBJ whole genome shotgun (WGS) entry which is preliminary data.</text>
</comment>
<evidence type="ECO:0000256" key="1">
    <source>
        <dbReference type="SAM" id="SignalP"/>
    </source>
</evidence>
<dbReference type="InterPro" id="IPR029052">
    <property type="entry name" value="Metallo-depent_PP-like"/>
</dbReference>
<dbReference type="InterPro" id="IPR004843">
    <property type="entry name" value="Calcineurin-like_PHP"/>
</dbReference>